<evidence type="ECO:0000313" key="2">
    <source>
        <dbReference type="Proteomes" id="UP000198923"/>
    </source>
</evidence>
<keyword evidence="2" id="KW-1185">Reference proteome</keyword>
<dbReference type="EMBL" id="FNCN01000001">
    <property type="protein sequence ID" value="SDG01241.1"/>
    <property type="molecule type" value="Genomic_DNA"/>
</dbReference>
<organism evidence="1 2">
    <name type="scientific">Sinosporangium album</name>
    <dbReference type="NCBI Taxonomy" id="504805"/>
    <lineage>
        <taxon>Bacteria</taxon>
        <taxon>Bacillati</taxon>
        <taxon>Actinomycetota</taxon>
        <taxon>Actinomycetes</taxon>
        <taxon>Streptosporangiales</taxon>
        <taxon>Streptosporangiaceae</taxon>
        <taxon>Sinosporangium</taxon>
    </lineage>
</organism>
<reference evidence="1 2" key="1">
    <citation type="submission" date="2016-10" db="EMBL/GenBank/DDBJ databases">
        <authorList>
            <person name="de Groot N.N."/>
        </authorList>
    </citation>
    <scope>NUCLEOTIDE SEQUENCE [LARGE SCALE GENOMIC DNA]</scope>
    <source>
        <strain evidence="1 2">CPCC 201354</strain>
    </source>
</reference>
<dbReference type="AlphaFoldDB" id="A0A1G7QRT0"/>
<protein>
    <submittedName>
        <fullName evidence="1">Uncharacterized protein</fullName>
    </submittedName>
</protein>
<gene>
    <name evidence="1" type="ORF">SAMN05421505_10198</name>
</gene>
<dbReference type="RefSeq" id="WP_093167078.1">
    <property type="nucleotide sequence ID" value="NZ_FNCN01000001.1"/>
</dbReference>
<evidence type="ECO:0000313" key="1">
    <source>
        <dbReference type="EMBL" id="SDG01241.1"/>
    </source>
</evidence>
<sequence length="83" mass="8994">MVGNDWVPSLNASLRMVNTAHSGAADRDLGAFYARDGRVIVSFNPTWPDPVFGDAPHAPDHLMDGLRFQISDDEVLENPEGSG</sequence>
<accession>A0A1G7QRT0</accession>
<name>A0A1G7QRT0_9ACTN</name>
<proteinExistence type="predicted"/>
<dbReference type="Proteomes" id="UP000198923">
    <property type="component" value="Unassembled WGS sequence"/>
</dbReference>
<dbReference type="OrthoDB" id="3525893at2"/>